<gene>
    <name evidence="1" type="ORF">JN757_15065</name>
</gene>
<dbReference type="EMBL" id="CP069352">
    <property type="protein sequence ID" value="QRK81897.1"/>
    <property type="molecule type" value="Genomic_DNA"/>
</dbReference>
<keyword evidence="2" id="KW-1185">Reference proteome</keyword>
<evidence type="ECO:0000313" key="1">
    <source>
        <dbReference type="EMBL" id="QRK81897.1"/>
    </source>
</evidence>
<dbReference type="Pfam" id="PF07087">
    <property type="entry name" value="DUF1353"/>
    <property type="match status" value="1"/>
</dbReference>
<organism evidence="1 2">
    <name type="scientific">Pseudomonas granadensis</name>
    <dbReference type="NCBI Taxonomy" id="1421430"/>
    <lineage>
        <taxon>Bacteria</taxon>
        <taxon>Pseudomonadati</taxon>
        <taxon>Pseudomonadota</taxon>
        <taxon>Gammaproteobacteria</taxon>
        <taxon>Pseudomonadales</taxon>
        <taxon>Pseudomonadaceae</taxon>
        <taxon>Pseudomonas</taxon>
    </lineage>
</organism>
<sequence length="204" mass="22474">MNTKPTLPFTDFDVAVGYVGSLLAKQSEGGLEAFVGYGSYDGIPAQIELDDNGRSARLLRAITYHSPKTVNWPVPVNAWLDGASIPRIFWTFIGGPFEGKYRAASIVHDHFCITKARSWRETHLMFHHAMRCSGVGKVQATVMYYAVYRFGPRWDEPGLESHTTAPDDISGANAESFVQDASRIIADELGPEAASELADAHRVQ</sequence>
<evidence type="ECO:0000313" key="2">
    <source>
        <dbReference type="Proteomes" id="UP000663686"/>
    </source>
</evidence>
<name>A0ABX7G9S6_9PSED</name>
<dbReference type="RefSeq" id="WP_203418038.1">
    <property type="nucleotide sequence ID" value="NZ_CP069352.1"/>
</dbReference>
<proteinExistence type="predicted"/>
<dbReference type="Proteomes" id="UP000663686">
    <property type="component" value="Chromosome"/>
</dbReference>
<reference evidence="1 2" key="1">
    <citation type="submission" date="2021-02" db="EMBL/GenBank/DDBJ databases">
        <authorList>
            <person name="Cea Torrescassana E."/>
        </authorList>
    </citation>
    <scope>NUCLEOTIDE SEQUENCE [LARGE SCALE GENOMIC DNA]</scope>
    <source>
        <strain evidence="1 2">CT364</strain>
    </source>
</reference>
<reference evidence="1 2" key="2">
    <citation type="submission" date="2021-03" db="EMBL/GenBank/DDBJ databases">
        <title>P. granadensis CT364 genome publication.</title>
        <authorList>
            <person name="Stach J."/>
            <person name="Montero-Calasanz Md.C."/>
        </authorList>
    </citation>
    <scope>NUCLEOTIDE SEQUENCE [LARGE SCALE GENOMIC DNA]</scope>
    <source>
        <strain evidence="1 2">CT364</strain>
    </source>
</reference>
<accession>A0ABX7G9S6</accession>
<dbReference type="InterPro" id="IPR010767">
    <property type="entry name" value="Phage_CGC-2007_Cje0229"/>
</dbReference>
<protein>
    <submittedName>
        <fullName evidence="1">DUF1353 domain-containing protein</fullName>
    </submittedName>
</protein>